<reference evidence="2" key="1">
    <citation type="journal article" date="2012" name="BMC Genomics">
        <title>Genome sequence of the necrotrophic fungus Penicillium digitatum, the main postharvest pathogen of citrus.</title>
        <authorList>
            <person name="Marcet-Houben M."/>
            <person name="Ballester A.-R."/>
            <person name="de la Fuente B."/>
            <person name="Harries E."/>
            <person name="Marcos J.F."/>
            <person name="Gonzalez-Candelas L."/>
            <person name="Gabaldon T."/>
        </authorList>
    </citation>
    <scope>NUCLEOTIDE SEQUENCE [LARGE SCALE GENOMIC DNA]</scope>
    <source>
        <strain evidence="2">Pd1 / CECT 20795</strain>
    </source>
</reference>
<dbReference type="Proteomes" id="UP000009886">
    <property type="component" value="Unassembled WGS sequence"/>
</dbReference>
<dbReference type="HOGENOM" id="CLU_1468668_0_0_1"/>
<dbReference type="VEuPathDB" id="FungiDB:PDIP_58670"/>
<accession>K9FM75</accession>
<evidence type="ECO:0000313" key="2">
    <source>
        <dbReference type="Proteomes" id="UP000009886"/>
    </source>
</evidence>
<comment type="caution">
    <text evidence="1">The sequence shown here is derived from an EMBL/GenBank/DDBJ whole genome shotgun (WGS) entry which is preliminary data.</text>
</comment>
<dbReference type="PANTHER" id="PTHR40780:SF3">
    <property type="entry name" value="DUF3669 DOMAIN-CONTAINING PROTEIN"/>
    <property type="match status" value="1"/>
</dbReference>
<dbReference type="PANTHER" id="PTHR40780">
    <property type="entry name" value="DUF3669 DOMAIN-CONTAINING PROTEIN"/>
    <property type="match status" value="1"/>
</dbReference>
<organism evidence="1 2">
    <name type="scientific">Penicillium digitatum (strain Pd1 / CECT 20795)</name>
    <name type="common">Green mold</name>
    <dbReference type="NCBI Taxonomy" id="1170230"/>
    <lineage>
        <taxon>Eukaryota</taxon>
        <taxon>Fungi</taxon>
        <taxon>Dikarya</taxon>
        <taxon>Ascomycota</taxon>
        <taxon>Pezizomycotina</taxon>
        <taxon>Eurotiomycetes</taxon>
        <taxon>Eurotiomycetidae</taxon>
        <taxon>Eurotiales</taxon>
        <taxon>Aspergillaceae</taxon>
        <taxon>Penicillium</taxon>
    </lineage>
</organism>
<dbReference type="EMBL" id="AKCU01000403">
    <property type="protein sequence ID" value="EKV10735.1"/>
    <property type="molecule type" value="Genomic_DNA"/>
</dbReference>
<protein>
    <submittedName>
        <fullName evidence="1">Uncharacterized protein</fullName>
    </submittedName>
</protein>
<gene>
    <name evidence="1" type="ORF">PDIP_58670</name>
</gene>
<evidence type="ECO:0000313" key="1">
    <source>
        <dbReference type="EMBL" id="EKV10735.1"/>
    </source>
</evidence>
<name>K9FM75_PEND1</name>
<dbReference type="KEGG" id="pdp:PDIP_58670"/>
<dbReference type="OrthoDB" id="2993351at2759"/>
<sequence length="184" mass="21330">MASNLLKHAEEADTSTLHTIGHGFCGTVWASEAGSAFKREDGGPDRSLRNDFEMHHRTIQSFQKIHTLQIKVQIPACYDFITITDQKWWSVNHRKFPPGYTSPCNMIQSQRIPPFSDAIRQLIIKKYCPPKIIREITASDPNKDCLVRPYLGRRRTRKPYTTSQFIAFSLRNFPLYLDQFEELV</sequence>
<dbReference type="AlphaFoldDB" id="K9FM75"/>
<proteinExistence type="predicted"/>